<dbReference type="SUPFAM" id="SSF110324">
    <property type="entry name" value="Ribosomal L27 protein-like"/>
    <property type="match status" value="1"/>
</dbReference>
<dbReference type="GO" id="GO:0071034">
    <property type="term" value="P:CUT catabolic process"/>
    <property type="evidence" value="ECO:0000318"/>
    <property type="project" value="GO_Central"/>
</dbReference>
<dbReference type="CTD" id="20195653"/>
<comment type="subcellular location">
    <subcellularLocation>
        <location evidence="1">Nucleus</location>
    </subcellularLocation>
</comment>
<dbReference type="HOGENOM" id="CLU_034114_3_0_1"/>
<dbReference type="EnsemblMetazoa" id="HelroT116445">
    <property type="protein sequence ID" value="HelroP116445"/>
    <property type="gene ID" value="HelroG116445"/>
</dbReference>
<evidence type="ECO:0000256" key="2">
    <source>
        <dbReference type="ARBA" id="ARBA00009155"/>
    </source>
</evidence>
<dbReference type="GO" id="GO:0000177">
    <property type="term" value="C:cytoplasmic exosome (RNase complex)"/>
    <property type="evidence" value="ECO:0000318"/>
    <property type="project" value="GO_Central"/>
</dbReference>
<reference evidence="8 10" key="2">
    <citation type="journal article" date="2013" name="Nature">
        <title>Insights into bilaterian evolution from three spiralian genomes.</title>
        <authorList>
            <person name="Simakov O."/>
            <person name="Marletaz F."/>
            <person name="Cho S.J."/>
            <person name="Edsinger-Gonzales E."/>
            <person name="Havlak P."/>
            <person name="Hellsten U."/>
            <person name="Kuo D.H."/>
            <person name="Larsson T."/>
            <person name="Lv J."/>
            <person name="Arendt D."/>
            <person name="Savage R."/>
            <person name="Osoegawa K."/>
            <person name="de Jong P."/>
            <person name="Grimwood J."/>
            <person name="Chapman J.A."/>
            <person name="Shapiro H."/>
            <person name="Aerts A."/>
            <person name="Otillar R.P."/>
            <person name="Terry A.Y."/>
            <person name="Boore J.L."/>
            <person name="Grigoriev I.V."/>
            <person name="Lindberg D.R."/>
            <person name="Seaver E.C."/>
            <person name="Weisblat D.A."/>
            <person name="Putnam N.H."/>
            <person name="Rokhsar D.S."/>
        </authorList>
    </citation>
    <scope>NUCLEOTIDE SEQUENCE</scope>
</reference>
<dbReference type="OrthoDB" id="1650at2759"/>
<dbReference type="RefSeq" id="XP_009030954.1">
    <property type="nucleotide sequence ID" value="XM_009032706.1"/>
</dbReference>
<dbReference type="GO" id="GO:0003723">
    <property type="term" value="F:RNA binding"/>
    <property type="evidence" value="ECO:0000318"/>
    <property type="project" value="GO_Central"/>
</dbReference>
<dbReference type="AlphaFoldDB" id="T1EGF1"/>
<dbReference type="CDD" id="cd22525">
    <property type="entry name" value="KH-I_Rrp4_eukar"/>
    <property type="match status" value="1"/>
</dbReference>
<dbReference type="GO" id="GO:0071038">
    <property type="term" value="P:TRAMP-dependent tRNA surveillance pathway"/>
    <property type="evidence" value="ECO:0000318"/>
    <property type="project" value="GO_Central"/>
</dbReference>
<keyword evidence="6" id="KW-0539">Nucleus</keyword>
<dbReference type="Gene3D" id="2.40.50.140">
    <property type="entry name" value="Nucleic acid-binding proteins"/>
    <property type="match status" value="1"/>
</dbReference>
<dbReference type="InterPro" id="IPR004088">
    <property type="entry name" value="KH_dom_type_1"/>
</dbReference>
<keyword evidence="3" id="KW-0698">rRNA processing</keyword>
<dbReference type="Proteomes" id="UP000015101">
    <property type="component" value="Unassembled WGS sequence"/>
</dbReference>
<name>T1EGF1_HELRO</name>
<dbReference type="SUPFAM" id="SSF54791">
    <property type="entry name" value="Eukaryotic type KH-domain (KH-domain type I)"/>
    <property type="match status" value="1"/>
</dbReference>
<dbReference type="InterPro" id="IPR048565">
    <property type="entry name" value="S1_RRP4"/>
</dbReference>
<evidence type="ECO:0000256" key="5">
    <source>
        <dbReference type="ARBA" id="ARBA00022884"/>
    </source>
</evidence>
<accession>T1EGF1</accession>
<dbReference type="CDD" id="cd05789">
    <property type="entry name" value="S1_Rrp4"/>
    <property type="match status" value="1"/>
</dbReference>
<protein>
    <recommendedName>
        <fullName evidence="7">S1 motif domain-containing protein</fullName>
    </recommendedName>
</protein>
<evidence type="ECO:0000313" key="8">
    <source>
        <dbReference type="EMBL" id="ESN90974.1"/>
    </source>
</evidence>
<dbReference type="SMART" id="SM00316">
    <property type="entry name" value="S1"/>
    <property type="match status" value="1"/>
</dbReference>
<keyword evidence="10" id="KW-1185">Reference proteome</keyword>
<dbReference type="Pfam" id="PF21266">
    <property type="entry name" value="S1_RRP4"/>
    <property type="match status" value="1"/>
</dbReference>
<proteinExistence type="inferred from homology"/>
<dbReference type="InParanoid" id="T1EGF1"/>
<evidence type="ECO:0000256" key="1">
    <source>
        <dbReference type="ARBA" id="ARBA00004123"/>
    </source>
</evidence>
<dbReference type="Gene3D" id="2.40.50.100">
    <property type="match status" value="1"/>
</dbReference>
<dbReference type="InterPro" id="IPR036612">
    <property type="entry name" value="KH_dom_type_1_sf"/>
</dbReference>
<dbReference type="GO" id="GO:0000956">
    <property type="term" value="P:nuclear-transcribed mRNA catabolic process"/>
    <property type="evidence" value="ECO:0000318"/>
    <property type="project" value="GO_Central"/>
</dbReference>
<dbReference type="FunCoup" id="T1EGF1">
    <property type="interactions" value="1660"/>
</dbReference>
<dbReference type="EMBL" id="AMQM01008201">
    <property type="status" value="NOT_ANNOTATED_CDS"/>
    <property type="molecule type" value="Genomic_DNA"/>
</dbReference>
<feature type="domain" description="S1 motif" evidence="7">
    <location>
        <begin position="90"/>
        <end position="168"/>
    </location>
</feature>
<dbReference type="GO" id="GO:0000467">
    <property type="term" value="P:exonucleolytic trimming to generate mature 3'-end of 5.8S rRNA from tricistronic rRNA transcript (SSU-rRNA, 5.8S rRNA, LSU-rRNA)"/>
    <property type="evidence" value="ECO:0000318"/>
    <property type="project" value="GO_Central"/>
</dbReference>
<dbReference type="Pfam" id="PF14382">
    <property type="entry name" value="ECR1_N"/>
    <property type="match status" value="1"/>
</dbReference>
<dbReference type="InterPro" id="IPR026699">
    <property type="entry name" value="Exosome_RNA_bind1/RRP40/RRP4"/>
</dbReference>
<organism evidence="9 10">
    <name type="scientific">Helobdella robusta</name>
    <name type="common">Californian leech</name>
    <dbReference type="NCBI Taxonomy" id="6412"/>
    <lineage>
        <taxon>Eukaryota</taxon>
        <taxon>Metazoa</taxon>
        <taxon>Spiralia</taxon>
        <taxon>Lophotrochozoa</taxon>
        <taxon>Annelida</taxon>
        <taxon>Clitellata</taxon>
        <taxon>Hirudinea</taxon>
        <taxon>Rhynchobdellida</taxon>
        <taxon>Glossiphoniidae</taxon>
        <taxon>Helobdella</taxon>
    </lineage>
</organism>
<evidence type="ECO:0000256" key="3">
    <source>
        <dbReference type="ARBA" id="ARBA00022552"/>
    </source>
</evidence>
<reference evidence="10" key="1">
    <citation type="submission" date="2012-12" db="EMBL/GenBank/DDBJ databases">
        <authorList>
            <person name="Hellsten U."/>
            <person name="Grimwood J."/>
            <person name="Chapman J.A."/>
            <person name="Shapiro H."/>
            <person name="Aerts A."/>
            <person name="Otillar R.P."/>
            <person name="Terry A.Y."/>
            <person name="Boore J.L."/>
            <person name="Simakov O."/>
            <person name="Marletaz F."/>
            <person name="Cho S.-J."/>
            <person name="Edsinger-Gonzales E."/>
            <person name="Havlak P."/>
            <person name="Kuo D.-H."/>
            <person name="Larsson T."/>
            <person name="Lv J."/>
            <person name="Arendt D."/>
            <person name="Savage R."/>
            <person name="Osoegawa K."/>
            <person name="de Jong P."/>
            <person name="Lindberg D.R."/>
            <person name="Seaver E.C."/>
            <person name="Weisblat D.A."/>
            <person name="Putnam N.H."/>
            <person name="Grigoriev I.V."/>
            <person name="Rokhsar D.S."/>
        </authorList>
    </citation>
    <scope>NUCLEOTIDE SEQUENCE</scope>
</reference>
<dbReference type="EMBL" id="KB097736">
    <property type="protein sequence ID" value="ESN90974.1"/>
    <property type="molecule type" value="Genomic_DNA"/>
</dbReference>
<keyword evidence="4" id="KW-0271">Exosome</keyword>
<dbReference type="GO" id="GO:0071035">
    <property type="term" value="P:nuclear polyadenylation-dependent rRNA catabolic process"/>
    <property type="evidence" value="ECO:0000318"/>
    <property type="project" value="GO_Central"/>
</dbReference>
<sequence>MAAPSISVSLACLRHSKKAKRVESDNRKFVIPGDIITKQLEEKYIISHGTYLDERADENYLRSSVAGVVEYVSKLVTVNPLKTRYNGEVGDVIIGRVVEVSQKRWKVDIKAKLDAFLPLSCVNLPAGEIRRKSEEDEKWMREYMKEGDVITAEVRSVYSDGVLSLNTKNLKHGKLGQGLLLSVSPSLIKHRKAHFHTLICNVGVILGSNGYIWVYPLGQGKQEESGGHVQNFEPFSKEDHELVSRVRNSILLLSEHDIMLYDNTIIVAYEASMQYQVKDLLKPDISREVADIVRHHLQQHHFMDE</sequence>
<dbReference type="SUPFAM" id="SSF50249">
    <property type="entry name" value="Nucleic acid-binding proteins"/>
    <property type="match status" value="1"/>
</dbReference>
<reference evidence="9" key="3">
    <citation type="submission" date="2015-06" db="UniProtKB">
        <authorList>
            <consortium name="EnsemblMetazoa"/>
        </authorList>
    </citation>
    <scope>IDENTIFICATION</scope>
</reference>
<keyword evidence="5" id="KW-0694">RNA-binding</keyword>
<dbReference type="PROSITE" id="PS50126">
    <property type="entry name" value="S1"/>
    <property type="match status" value="1"/>
</dbReference>
<dbReference type="GeneID" id="20195653"/>
<dbReference type="KEGG" id="hro:HELRODRAFT_116445"/>
<dbReference type="GO" id="GO:0034475">
    <property type="term" value="P:U4 snRNA 3'-end processing"/>
    <property type="evidence" value="ECO:0000318"/>
    <property type="project" value="GO_Central"/>
</dbReference>
<evidence type="ECO:0000259" key="7">
    <source>
        <dbReference type="PROSITE" id="PS50126"/>
    </source>
</evidence>
<evidence type="ECO:0000256" key="6">
    <source>
        <dbReference type="ARBA" id="ARBA00023242"/>
    </source>
</evidence>
<dbReference type="STRING" id="6412.T1EGF1"/>
<dbReference type="PANTHER" id="PTHR21321">
    <property type="entry name" value="PNAS-3 RELATED"/>
    <property type="match status" value="1"/>
</dbReference>
<dbReference type="FunFam" id="2.40.50.140:FF:000038">
    <property type="entry name" value="Exosome complex component RRP4"/>
    <property type="match status" value="1"/>
</dbReference>
<dbReference type="InterPro" id="IPR012340">
    <property type="entry name" value="NA-bd_OB-fold"/>
</dbReference>
<dbReference type="OMA" id="GVNGFIW"/>
<comment type="similarity">
    <text evidence="2">Belongs to the RRP4 family.</text>
</comment>
<evidence type="ECO:0000313" key="10">
    <source>
        <dbReference type="Proteomes" id="UP000015101"/>
    </source>
</evidence>
<dbReference type="InterPro" id="IPR003029">
    <property type="entry name" value="S1_domain"/>
</dbReference>
<gene>
    <name evidence="9" type="primary">20195653</name>
    <name evidence="8" type="ORF">HELRODRAFT_116445</name>
</gene>
<dbReference type="eggNOG" id="KOG3013">
    <property type="taxonomic scope" value="Eukaryota"/>
</dbReference>
<dbReference type="PANTHER" id="PTHR21321:SF4">
    <property type="entry name" value="EXOSOME COMPLEX COMPONENT RRP4"/>
    <property type="match status" value="1"/>
</dbReference>
<dbReference type="GO" id="GO:0071051">
    <property type="term" value="P:poly(A)-dependent snoRNA 3'-end processing"/>
    <property type="evidence" value="ECO:0000318"/>
    <property type="project" value="GO_Central"/>
</dbReference>
<dbReference type="Pfam" id="PF15985">
    <property type="entry name" value="KH_6"/>
    <property type="match status" value="1"/>
</dbReference>
<dbReference type="InterPro" id="IPR025721">
    <property type="entry name" value="Exosome_cplx_N_dom"/>
</dbReference>
<evidence type="ECO:0000313" key="9">
    <source>
        <dbReference type="EnsemblMetazoa" id="HelroP116445"/>
    </source>
</evidence>
<evidence type="ECO:0000256" key="4">
    <source>
        <dbReference type="ARBA" id="ARBA00022835"/>
    </source>
</evidence>
<dbReference type="GO" id="GO:0000176">
    <property type="term" value="C:nuclear exosome (RNase complex)"/>
    <property type="evidence" value="ECO:0000318"/>
    <property type="project" value="GO_Central"/>
</dbReference>